<organism evidence="8 9">
    <name type="scientific">Curvularia clavata</name>
    <dbReference type="NCBI Taxonomy" id="95742"/>
    <lineage>
        <taxon>Eukaryota</taxon>
        <taxon>Fungi</taxon>
        <taxon>Dikarya</taxon>
        <taxon>Ascomycota</taxon>
        <taxon>Pezizomycotina</taxon>
        <taxon>Dothideomycetes</taxon>
        <taxon>Pleosporomycetidae</taxon>
        <taxon>Pleosporales</taxon>
        <taxon>Pleosporineae</taxon>
        <taxon>Pleosporaceae</taxon>
        <taxon>Curvularia</taxon>
    </lineage>
</organism>
<dbReference type="GO" id="GO:0000435">
    <property type="term" value="P:positive regulation of transcription from RNA polymerase II promoter by galactose"/>
    <property type="evidence" value="ECO:0007669"/>
    <property type="project" value="TreeGrafter"/>
</dbReference>
<feature type="region of interest" description="Disordered" evidence="6">
    <location>
        <begin position="1"/>
        <end position="27"/>
    </location>
</feature>
<feature type="compositionally biased region" description="Basic residues" evidence="6">
    <location>
        <begin position="18"/>
        <end position="27"/>
    </location>
</feature>
<dbReference type="Pfam" id="PF00172">
    <property type="entry name" value="Zn_clus"/>
    <property type="match status" value="1"/>
</dbReference>
<evidence type="ECO:0000256" key="2">
    <source>
        <dbReference type="ARBA" id="ARBA00023015"/>
    </source>
</evidence>
<feature type="compositionally biased region" description="Basic and acidic residues" evidence="6">
    <location>
        <begin position="102"/>
        <end position="112"/>
    </location>
</feature>
<dbReference type="Gene3D" id="4.10.240.10">
    <property type="entry name" value="Zn(2)-C6 fungal-type DNA-binding domain"/>
    <property type="match status" value="1"/>
</dbReference>
<keyword evidence="1" id="KW-0479">Metal-binding</keyword>
<dbReference type="CDD" id="cd12148">
    <property type="entry name" value="fungal_TF_MHR"/>
    <property type="match status" value="1"/>
</dbReference>
<dbReference type="PROSITE" id="PS00463">
    <property type="entry name" value="ZN2_CY6_FUNGAL_1"/>
    <property type="match status" value="1"/>
</dbReference>
<keyword evidence="4" id="KW-0804">Transcription</keyword>
<dbReference type="PANTHER" id="PTHR47424:SF3">
    <property type="entry name" value="REGULATORY PROTEIN GAL4"/>
    <property type="match status" value="1"/>
</dbReference>
<keyword evidence="2" id="KW-0805">Transcription regulation</keyword>
<dbReference type="VEuPathDB" id="FungiDB:yc1106_06740"/>
<dbReference type="AlphaFoldDB" id="A0A9Q8ZAC6"/>
<evidence type="ECO:0000256" key="1">
    <source>
        <dbReference type="ARBA" id="ARBA00022723"/>
    </source>
</evidence>
<dbReference type="InterPro" id="IPR007219">
    <property type="entry name" value="XnlR_reg_dom"/>
</dbReference>
<dbReference type="SUPFAM" id="SSF57701">
    <property type="entry name" value="Zn2/Cys6 DNA-binding domain"/>
    <property type="match status" value="1"/>
</dbReference>
<dbReference type="OrthoDB" id="3266505at2759"/>
<dbReference type="GO" id="GO:0006351">
    <property type="term" value="P:DNA-templated transcription"/>
    <property type="evidence" value="ECO:0007669"/>
    <property type="project" value="InterPro"/>
</dbReference>
<proteinExistence type="predicted"/>
<evidence type="ECO:0000256" key="4">
    <source>
        <dbReference type="ARBA" id="ARBA00023163"/>
    </source>
</evidence>
<evidence type="ECO:0000259" key="7">
    <source>
        <dbReference type="PROSITE" id="PS50048"/>
    </source>
</evidence>
<dbReference type="EMBL" id="CP089278">
    <property type="protein sequence ID" value="USP79466.1"/>
    <property type="molecule type" value="Genomic_DNA"/>
</dbReference>
<dbReference type="PROSITE" id="PS50048">
    <property type="entry name" value="ZN2_CY6_FUNGAL_2"/>
    <property type="match status" value="1"/>
</dbReference>
<dbReference type="InterPro" id="IPR001138">
    <property type="entry name" value="Zn2Cys6_DnaBD"/>
</dbReference>
<protein>
    <recommendedName>
        <fullName evidence="7">Zn(2)-C6 fungal-type domain-containing protein</fullName>
    </recommendedName>
</protein>
<dbReference type="SMART" id="SM00906">
    <property type="entry name" value="Fungal_trans"/>
    <property type="match status" value="1"/>
</dbReference>
<sequence>MDSHPSSIQPMDMERRSSSPKRKKVRQKYAPKACVLCRRSKLKCSGENPCQRCVDNGKRCFFSEDQTAAEALQHLSRPTPSLQAQTSTASGNGTNTSRRNLLPHDETTRRTSDASARGMTMEARMARVEAMMEALMRDRGLTVTPMGSVERDDGASDGFRGGDAAFPIPPLDPINPALAFMGQPSLFSQESSNQTSSTLSGPEASFTAEPPHLVHLGNQAMPFPSPAEYQQYLLSFFTDIHLSHPCIDEADFRNRSEHMLANPTIPPEERYFLALNYIIFACCDVLLNISPVEASKPAGGRWSEIADHLLDKKSLLSGNGDLTLIQCVLFQVGYICLKCCFDYQGLQMLIDQALYYTFIDTPGPAYSSIGIAGRLVFQHSLHQQSTWSDITTQQAYERICVFWNVFITDRFISLACGRPYSIHETDIQVELPVELFHRVRTTPNPISDSYTNYYQAMLPMQIDLENDPRVFINQYLHYMILWARYAGGSMEGRSSDGHAQQVIDTQITQFLEHDLPDLRAPYSQPGSGIEAPIKTFLVQKKTDLVLWGFRSVITSLQYNDNHAAHFSHLAASTINRMAAFAQNAQRPFSLRHCMITSLSNALLVLCSLLSRGTSQKNQSDVDSFRHVVTLLNDLAYSQPYAKRVLTDFGAILPVIEGVIEGKDVPADVADLIPYKSSCPRIRLPQVVSSPNPSVSDGKTFTVGNGHASPSEAGHGVLWL</sequence>
<dbReference type="SMART" id="SM00066">
    <property type="entry name" value="GAL4"/>
    <property type="match status" value="1"/>
</dbReference>
<evidence type="ECO:0000313" key="9">
    <source>
        <dbReference type="Proteomes" id="UP001056012"/>
    </source>
</evidence>
<dbReference type="InterPro" id="IPR051127">
    <property type="entry name" value="Fungal_SecMet_Regulators"/>
</dbReference>
<feature type="region of interest" description="Disordered" evidence="6">
    <location>
        <begin position="75"/>
        <end position="118"/>
    </location>
</feature>
<evidence type="ECO:0000256" key="5">
    <source>
        <dbReference type="ARBA" id="ARBA00023242"/>
    </source>
</evidence>
<keyword evidence="9" id="KW-1185">Reference proteome</keyword>
<feature type="region of interest" description="Disordered" evidence="6">
    <location>
        <begin position="187"/>
        <end position="207"/>
    </location>
</feature>
<evidence type="ECO:0000256" key="3">
    <source>
        <dbReference type="ARBA" id="ARBA00023125"/>
    </source>
</evidence>
<name>A0A9Q8ZAC6_CURCL</name>
<feature type="compositionally biased region" description="Low complexity" evidence="6">
    <location>
        <begin position="86"/>
        <end position="97"/>
    </location>
</feature>
<evidence type="ECO:0000313" key="8">
    <source>
        <dbReference type="EMBL" id="USP79466.1"/>
    </source>
</evidence>
<dbReference type="Pfam" id="PF04082">
    <property type="entry name" value="Fungal_trans"/>
    <property type="match status" value="1"/>
</dbReference>
<dbReference type="InterPro" id="IPR036864">
    <property type="entry name" value="Zn2-C6_fun-type_DNA-bd_sf"/>
</dbReference>
<feature type="compositionally biased region" description="Polar residues" evidence="6">
    <location>
        <begin position="76"/>
        <end position="85"/>
    </location>
</feature>
<keyword evidence="3" id="KW-0238">DNA-binding</keyword>
<accession>A0A9Q8ZAC6</accession>
<gene>
    <name evidence="8" type="ORF">yc1106_06740</name>
</gene>
<dbReference type="GO" id="GO:0000981">
    <property type="term" value="F:DNA-binding transcription factor activity, RNA polymerase II-specific"/>
    <property type="evidence" value="ECO:0007669"/>
    <property type="project" value="InterPro"/>
</dbReference>
<feature type="domain" description="Zn(2)-C6 fungal-type" evidence="7">
    <location>
        <begin position="33"/>
        <end position="62"/>
    </location>
</feature>
<reference evidence="8" key="1">
    <citation type="submission" date="2021-12" db="EMBL/GenBank/DDBJ databases">
        <title>Curvularia clavata genome.</title>
        <authorList>
            <person name="Cao Y."/>
        </authorList>
    </citation>
    <scope>NUCLEOTIDE SEQUENCE</scope>
    <source>
        <strain evidence="8">Yc1106</strain>
    </source>
</reference>
<feature type="compositionally biased region" description="Polar residues" evidence="6">
    <location>
        <begin position="187"/>
        <end position="200"/>
    </location>
</feature>
<dbReference type="Proteomes" id="UP001056012">
    <property type="component" value="Chromosome 5"/>
</dbReference>
<dbReference type="GO" id="GO:0008270">
    <property type="term" value="F:zinc ion binding"/>
    <property type="evidence" value="ECO:0007669"/>
    <property type="project" value="InterPro"/>
</dbReference>
<dbReference type="CDD" id="cd00067">
    <property type="entry name" value="GAL4"/>
    <property type="match status" value="1"/>
</dbReference>
<dbReference type="GO" id="GO:0000978">
    <property type="term" value="F:RNA polymerase II cis-regulatory region sequence-specific DNA binding"/>
    <property type="evidence" value="ECO:0007669"/>
    <property type="project" value="TreeGrafter"/>
</dbReference>
<keyword evidence="5" id="KW-0539">Nucleus</keyword>
<dbReference type="PANTHER" id="PTHR47424">
    <property type="entry name" value="REGULATORY PROTEIN GAL4"/>
    <property type="match status" value="1"/>
</dbReference>
<dbReference type="GO" id="GO:0005634">
    <property type="term" value="C:nucleus"/>
    <property type="evidence" value="ECO:0007669"/>
    <property type="project" value="TreeGrafter"/>
</dbReference>
<evidence type="ECO:0000256" key="6">
    <source>
        <dbReference type="SAM" id="MobiDB-lite"/>
    </source>
</evidence>